<reference evidence="2 3" key="1">
    <citation type="submission" date="2019-10" db="EMBL/GenBank/DDBJ databases">
        <title>Corynebacterium sp novel species isolated from the respiratory tract of Marmot.</title>
        <authorList>
            <person name="Zhang G."/>
        </authorList>
    </citation>
    <scope>NUCLEOTIDE SEQUENCE [LARGE SCALE GENOMIC DNA]</scope>
    <source>
        <strain evidence="2 3">336</strain>
    </source>
</reference>
<dbReference type="InterPro" id="IPR029058">
    <property type="entry name" value="AB_hydrolase_fold"/>
</dbReference>
<evidence type="ECO:0000313" key="2">
    <source>
        <dbReference type="EMBL" id="KAB3521058.1"/>
    </source>
</evidence>
<evidence type="ECO:0000256" key="1">
    <source>
        <dbReference type="SAM" id="MobiDB-lite"/>
    </source>
</evidence>
<dbReference type="Proteomes" id="UP000436181">
    <property type="component" value="Unassembled WGS sequence"/>
</dbReference>
<name>A0ABQ6VDX1_9CORY</name>
<feature type="compositionally biased region" description="Polar residues" evidence="1">
    <location>
        <begin position="1"/>
        <end position="16"/>
    </location>
</feature>
<dbReference type="RefSeq" id="WP_151844548.1">
    <property type="nucleotide sequence ID" value="NZ_WBZJ01000002.1"/>
</dbReference>
<sequence>MSLDHTPNSDIANLPNSGKDVQEGVEPLTAHQQIAQLNDYFEDNYPEVFTALTQDEGAPYRDAGMAVPAELVESTERQWARAVDLISHSSLLVLGAGLDHRMPHNAFISAGQVSADAQPSFATDLPEGVSATAIRPANPDGSVAISLHGGPGWFGDGESHDLFWLPLFASVAAQSGTTIVDLTYPLPGYGAWDATQAAVAGAWDVVRQAFPGEKVGVVAFGSGLIAAAQVLEQADFLLAMTPRIPEGFQVDLTGVPTLVTVADSDSRGTSAKVCRQWAEKSGASLTYQEWPSEHIIAAPSVWRERVTAAGQWLKDLLG</sequence>
<organism evidence="2 3">
    <name type="scientific">Corynebacterium zhongnanshanii</name>
    <dbReference type="NCBI Taxonomy" id="2768834"/>
    <lineage>
        <taxon>Bacteria</taxon>
        <taxon>Bacillati</taxon>
        <taxon>Actinomycetota</taxon>
        <taxon>Actinomycetes</taxon>
        <taxon>Mycobacteriales</taxon>
        <taxon>Corynebacteriaceae</taxon>
        <taxon>Corynebacterium</taxon>
    </lineage>
</organism>
<evidence type="ECO:0000313" key="3">
    <source>
        <dbReference type="Proteomes" id="UP000436181"/>
    </source>
</evidence>
<gene>
    <name evidence="2" type="ORF">F8377_07540</name>
</gene>
<proteinExistence type="predicted"/>
<accession>A0ABQ6VDX1</accession>
<keyword evidence="3" id="KW-1185">Reference proteome</keyword>
<feature type="region of interest" description="Disordered" evidence="1">
    <location>
        <begin position="1"/>
        <end position="25"/>
    </location>
</feature>
<dbReference type="Gene3D" id="3.40.50.1820">
    <property type="entry name" value="alpha/beta hydrolase"/>
    <property type="match status" value="1"/>
</dbReference>
<dbReference type="EMBL" id="WBZJ01000002">
    <property type="protein sequence ID" value="KAB3521058.1"/>
    <property type="molecule type" value="Genomic_DNA"/>
</dbReference>
<protein>
    <recommendedName>
        <fullName evidence="4">Alpha/beta hydrolase</fullName>
    </recommendedName>
</protein>
<evidence type="ECO:0008006" key="4">
    <source>
        <dbReference type="Google" id="ProtNLM"/>
    </source>
</evidence>
<comment type="caution">
    <text evidence="2">The sequence shown here is derived from an EMBL/GenBank/DDBJ whole genome shotgun (WGS) entry which is preliminary data.</text>
</comment>
<dbReference type="SUPFAM" id="SSF53474">
    <property type="entry name" value="alpha/beta-Hydrolases"/>
    <property type="match status" value="1"/>
</dbReference>